<organism evidence="1 2">
    <name type="scientific">Mycoplasmopsis mustelae</name>
    <dbReference type="NCBI Taxonomy" id="171289"/>
    <lineage>
        <taxon>Bacteria</taxon>
        <taxon>Bacillati</taxon>
        <taxon>Mycoplasmatota</taxon>
        <taxon>Mycoplasmoidales</taxon>
        <taxon>Metamycoplasmataceae</taxon>
        <taxon>Mycoplasmopsis</taxon>
    </lineage>
</organism>
<evidence type="ECO:0000313" key="1">
    <source>
        <dbReference type="EMBL" id="TDV24460.1"/>
    </source>
</evidence>
<name>A0A4V6Q6C0_9BACT</name>
<comment type="caution">
    <text evidence="1">The sequence shown here is derived from an EMBL/GenBank/DDBJ whole genome shotgun (WGS) entry which is preliminary data.</text>
</comment>
<keyword evidence="2" id="KW-1185">Reference proteome</keyword>
<dbReference type="OrthoDB" id="399747at2"/>
<sequence length="338" mass="40370">MKHKFYIDFEAITVNFLRWYKNKLTNNVSYNEDLPYCYSVGSFFNNEFKSYFQIIDFAQSTPKQIYKHLRRLLLSHLRLLTNDPNFIPNKTNSVFYAWGGDLERAVLSKLFDVEIDSLTDFNIALDKVVPDKIATKSTYFDTLENLKEHYKNKRLIKLIQSGSDGRKACLYGLWFLLSHYNFCDLYKTDKKRILKEIKIYNMDDVYKLAFVETHWTQTQEFINKIISLREQKTLLNNKNSIIVNLITILDESDKEDKINPFIAEFLDQIDTKIKEASDKDNIQNFFKQRTFIKMLGNLSKDKAFLNYIIENMKEYVQKETKQFQEKLAKYNKNTWYKK</sequence>
<evidence type="ECO:0000313" key="2">
    <source>
        <dbReference type="Proteomes" id="UP000295757"/>
    </source>
</evidence>
<dbReference type="AlphaFoldDB" id="A0A4V6Q6C0"/>
<reference evidence="1 2" key="1">
    <citation type="submission" date="2019-03" db="EMBL/GenBank/DDBJ databases">
        <title>Genomic Encyclopedia of Archaeal and Bacterial Type Strains, Phase II (KMG-II): from individual species to whole genera.</title>
        <authorList>
            <person name="Goeker M."/>
        </authorList>
    </citation>
    <scope>NUCLEOTIDE SEQUENCE [LARGE SCALE GENOMIC DNA]</scope>
    <source>
        <strain evidence="1 2">ATCC 35214</strain>
    </source>
</reference>
<dbReference type="RefSeq" id="WP_134110770.1">
    <property type="nucleotide sequence ID" value="NZ_SOCN01000001.1"/>
</dbReference>
<accession>A0A4V6Q6C0</accession>
<dbReference type="Proteomes" id="UP000295757">
    <property type="component" value="Unassembled WGS sequence"/>
</dbReference>
<gene>
    <name evidence="1" type="ORF">BCF59_0432</name>
</gene>
<proteinExistence type="predicted"/>
<dbReference type="EMBL" id="SOCN01000001">
    <property type="protein sequence ID" value="TDV24460.1"/>
    <property type="molecule type" value="Genomic_DNA"/>
</dbReference>
<protein>
    <submittedName>
        <fullName evidence="1">Uncharacterized protein</fullName>
    </submittedName>
</protein>